<name>A0A0J1B4K1_RHOIS</name>
<feature type="transmembrane region" description="Helical" evidence="6">
    <location>
        <begin position="6"/>
        <end position="26"/>
    </location>
</feature>
<evidence type="ECO:0000256" key="1">
    <source>
        <dbReference type="ARBA" id="ARBA00004141"/>
    </source>
</evidence>
<comment type="caution">
    <text evidence="7">The sequence shown here is derived from an EMBL/GenBank/DDBJ whole genome shotgun (WGS) entry which is preliminary data.</text>
</comment>
<evidence type="ECO:0000256" key="4">
    <source>
        <dbReference type="ARBA" id="ARBA00022989"/>
    </source>
</evidence>
<dbReference type="PANTHER" id="PTHR21716:SF16">
    <property type="entry name" value="BLL1467 PROTEIN"/>
    <property type="match status" value="1"/>
</dbReference>
<evidence type="ECO:0000256" key="5">
    <source>
        <dbReference type="ARBA" id="ARBA00023136"/>
    </source>
</evidence>
<dbReference type="STRING" id="595434.RISK_006395"/>
<comment type="subcellular location">
    <subcellularLocation>
        <location evidence="1">Membrane</location>
        <topology evidence="1">Multi-pass membrane protein</topology>
    </subcellularLocation>
</comment>
<keyword evidence="8" id="KW-1185">Reference proteome</keyword>
<feature type="transmembrane region" description="Helical" evidence="6">
    <location>
        <begin position="216"/>
        <end position="242"/>
    </location>
</feature>
<feature type="transmembrane region" description="Helical" evidence="6">
    <location>
        <begin position="283"/>
        <end position="308"/>
    </location>
</feature>
<feature type="transmembrane region" description="Helical" evidence="6">
    <location>
        <begin position="46"/>
        <end position="66"/>
    </location>
</feature>
<dbReference type="Proteomes" id="UP000036367">
    <property type="component" value="Unassembled WGS sequence"/>
</dbReference>
<protein>
    <submittedName>
        <fullName evidence="7">Transport facilitation</fullName>
    </submittedName>
</protein>
<organism evidence="7 8">
    <name type="scientific">Rhodopirellula islandica</name>
    <dbReference type="NCBI Taxonomy" id="595434"/>
    <lineage>
        <taxon>Bacteria</taxon>
        <taxon>Pseudomonadati</taxon>
        <taxon>Planctomycetota</taxon>
        <taxon>Planctomycetia</taxon>
        <taxon>Pirellulales</taxon>
        <taxon>Pirellulaceae</taxon>
        <taxon>Rhodopirellula</taxon>
    </lineage>
</organism>
<gene>
    <name evidence="7" type="ORF">RISK_006395</name>
</gene>
<feature type="transmembrane region" description="Helical" evidence="6">
    <location>
        <begin position="128"/>
        <end position="151"/>
    </location>
</feature>
<dbReference type="EMBL" id="LECT01000053">
    <property type="protein sequence ID" value="KLU01548.1"/>
    <property type="molecule type" value="Genomic_DNA"/>
</dbReference>
<proteinExistence type="inferred from homology"/>
<accession>A0A0J1B4K1</accession>
<evidence type="ECO:0000313" key="7">
    <source>
        <dbReference type="EMBL" id="KLU01548.1"/>
    </source>
</evidence>
<keyword evidence="5 6" id="KW-0472">Membrane</keyword>
<sequence>MLCGLLYLGAALFVPLSIAVLAYLTLRPAVSRLCKRGIPKSLASGLVILVAFLSIALIATLLYSPMQTWMDRAPESLHRFRGNFDSLTERIDEVNEAEESVRKTGEEIGVEQTLKIQVDQPGLIDSSYLINTTGSVLAFIMAIAVLTFFMLSTGDDLLNRILNVLPDEERRESVLRTIGDIQDNVGRYLAQISAINLGLAVAATLVMWAVGMPTPILWGVLAGLFNFIPYVGPLGATGLVLLAAGSAFDSSTRALMTAFAFWLVTAIEGQFITPAVVGRTLKVGPIVVLVAVAFWGVMWGLPGVLLAVPMLIMMRQIFAAFDSTFPLAVVLGEESCDESTEDCEPIKEDQPIAEMATS</sequence>
<evidence type="ECO:0000256" key="2">
    <source>
        <dbReference type="ARBA" id="ARBA00009773"/>
    </source>
</evidence>
<reference evidence="7" key="1">
    <citation type="submission" date="2015-05" db="EMBL/GenBank/DDBJ databases">
        <title>Permanent draft genome of Rhodopirellula islandicus K833.</title>
        <authorList>
            <person name="Kizina J."/>
            <person name="Richter M."/>
            <person name="Glockner F.O."/>
            <person name="Harder J."/>
        </authorList>
    </citation>
    <scope>NUCLEOTIDE SEQUENCE [LARGE SCALE GENOMIC DNA]</scope>
    <source>
        <strain evidence="7">K833</strain>
    </source>
</reference>
<evidence type="ECO:0000256" key="3">
    <source>
        <dbReference type="ARBA" id="ARBA00022692"/>
    </source>
</evidence>
<dbReference type="GO" id="GO:0055085">
    <property type="term" value="P:transmembrane transport"/>
    <property type="evidence" value="ECO:0007669"/>
    <property type="project" value="TreeGrafter"/>
</dbReference>
<comment type="similarity">
    <text evidence="2">Belongs to the autoinducer-2 exporter (AI-2E) (TC 2.A.86) family.</text>
</comment>
<dbReference type="PANTHER" id="PTHR21716">
    <property type="entry name" value="TRANSMEMBRANE PROTEIN"/>
    <property type="match status" value="1"/>
</dbReference>
<dbReference type="PATRIC" id="fig|595434.4.peg.6079"/>
<keyword evidence="4 6" id="KW-1133">Transmembrane helix</keyword>
<feature type="transmembrane region" description="Helical" evidence="6">
    <location>
        <begin position="188"/>
        <end position="210"/>
    </location>
</feature>
<evidence type="ECO:0000256" key="6">
    <source>
        <dbReference type="SAM" id="Phobius"/>
    </source>
</evidence>
<dbReference type="GO" id="GO:0016020">
    <property type="term" value="C:membrane"/>
    <property type="evidence" value="ECO:0007669"/>
    <property type="project" value="UniProtKB-SubCell"/>
</dbReference>
<dbReference type="InterPro" id="IPR002549">
    <property type="entry name" value="AI-2E-like"/>
</dbReference>
<dbReference type="Pfam" id="PF01594">
    <property type="entry name" value="AI-2E_transport"/>
    <property type="match status" value="1"/>
</dbReference>
<evidence type="ECO:0000313" key="8">
    <source>
        <dbReference type="Proteomes" id="UP000036367"/>
    </source>
</evidence>
<feature type="transmembrane region" description="Helical" evidence="6">
    <location>
        <begin position="254"/>
        <end position="277"/>
    </location>
</feature>
<dbReference type="AlphaFoldDB" id="A0A0J1B4K1"/>
<keyword evidence="3 6" id="KW-0812">Transmembrane</keyword>